<accession>A0A1G2I2U2</accession>
<dbReference type="EMBL" id="MHOT01000023">
    <property type="protein sequence ID" value="OGZ68378.1"/>
    <property type="molecule type" value="Genomic_DNA"/>
</dbReference>
<dbReference type="PANTHER" id="PTHR32432:SF3">
    <property type="entry name" value="ETHANOLAMINE UTILIZATION PROTEIN EUTJ"/>
    <property type="match status" value="1"/>
</dbReference>
<gene>
    <name evidence="2" type="ORF">A3D44_01775</name>
</gene>
<proteinExistence type="inferred from homology"/>
<comment type="similarity">
    <text evidence="1">Belongs to the heat shock protein 70 family.</text>
</comment>
<sequence>MFNPLKIFFPKKMLGIDIGASAIKIVEVSRWGGGKTLENYGQIKSNLLYRDSYGSSQEKSSYLLSNDFTAKVIRGILDEAKIKTKEAIFSLPDFSTFCTSFDLPAMTEKEIPGAIRYNASQYITLPVSEVTLDWQILPKTPGDKNSSLRVLLVAVPNQVVQDYQSIARMAGLNLYALESEAMGIARALAKNNKKVVCLVDMGVRSSTINIVDKGFLKKSYSFNFNSNQFTQTISSVLGIGPEQAEDLKNKEGLMYTRQDVVKTLYLLIDPLLIEVKNISADFFQKEKKQIEEIYLTGGPSNIPGLKEYFAETLKKNVLVPNCFSGFLYPPILEQTLRQMSPSFSTAVGVALGGLGI</sequence>
<dbReference type="Gene3D" id="3.30.420.40">
    <property type="match status" value="2"/>
</dbReference>
<organism evidence="2 3">
    <name type="scientific">Candidatus Staskawiczbacteria bacterium RIFCSPHIGHO2_02_FULL_42_22</name>
    <dbReference type="NCBI Taxonomy" id="1802207"/>
    <lineage>
        <taxon>Bacteria</taxon>
        <taxon>Candidatus Staskawicziibacteriota</taxon>
    </lineage>
</organism>
<dbReference type="STRING" id="1802207.A3D44_01775"/>
<dbReference type="Proteomes" id="UP000178820">
    <property type="component" value="Unassembled WGS sequence"/>
</dbReference>
<evidence type="ECO:0008006" key="4">
    <source>
        <dbReference type="Google" id="ProtNLM"/>
    </source>
</evidence>
<dbReference type="PANTHER" id="PTHR32432">
    <property type="entry name" value="CELL DIVISION PROTEIN FTSA-RELATED"/>
    <property type="match status" value="1"/>
</dbReference>
<dbReference type="Pfam" id="PF11104">
    <property type="entry name" value="PilM_2"/>
    <property type="match status" value="1"/>
</dbReference>
<name>A0A1G2I2U2_9BACT</name>
<reference evidence="2 3" key="1">
    <citation type="journal article" date="2016" name="Nat. Commun.">
        <title>Thousands of microbial genomes shed light on interconnected biogeochemical processes in an aquifer system.</title>
        <authorList>
            <person name="Anantharaman K."/>
            <person name="Brown C.T."/>
            <person name="Hug L.A."/>
            <person name="Sharon I."/>
            <person name="Castelle C.J."/>
            <person name="Probst A.J."/>
            <person name="Thomas B.C."/>
            <person name="Singh A."/>
            <person name="Wilkins M.J."/>
            <person name="Karaoz U."/>
            <person name="Brodie E.L."/>
            <person name="Williams K.H."/>
            <person name="Hubbard S.S."/>
            <person name="Banfield J.F."/>
        </authorList>
    </citation>
    <scope>NUCLEOTIDE SEQUENCE [LARGE SCALE GENOMIC DNA]</scope>
</reference>
<dbReference type="NCBIfam" id="TIGR01175">
    <property type="entry name" value="pilM"/>
    <property type="match status" value="1"/>
</dbReference>
<dbReference type="PROSITE" id="PS01036">
    <property type="entry name" value="HSP70_3"/>
    <property type="match status" value="1"/>
</dbReference>
<dbReference type="InterPro" id="IPR050696">
    <property type="entry name" value="FtsA/MreB"/>
</dbReference>
<dbReference type="AlphaFoldDB" id="A0A1G2I2U2"/>
<dbReference type="PIRSF" id="PIRSF019169">
    <property type="entry name" value="PilM"/>
    <property type="match status" value="1"/>
</dbReference>
<dbReference type="SUPFAM" id="SSF53067">
    <property type="entry name" value="Actin-like ATPase domain"/>
    <property type="match status" value="2"/>
</dbReference>
<dbReference type="InterPro" id="IPR018181">
    <property type="entry name" value="Heat_shock_70_CS"/>
</dbReference>
<protein>
    <recommendedName>
        <fullName evidence="4">SHS2 domain-containing protein</fullName>
    </recommendedName>
</protein>
<dbReference type="InterPro" id="IPR043129">
    <property type="entry name" value="ATPase_NBD"/>
</dbReference>
<comment type="caution">
    <text evidence="2">The sequence shown here is derived from an EMBL/GenBank/DDBJ whole genome shotgun (WGS) entry which is preliminary data.</text>
</comment>
<dbReference type="CDD" id="cd24049">
    <property type="entry name" value="ASKHA_NBD_PilM"/>
    <property type="match status" value="1"/>
</dbReference>
<evidence type="ECO:0000313" key="2">
    <source>
        <dbReference type="EMBL" id="OGZ68378.1"/>
    </source>
</evidence>
<dbReference type="Gene3D" id="3.30.1490.300">
    <property type="match status" value="1"/>
</dbReference>
<evidence type="ECO:0000256" key="1">
    <source>
        <dbReference type="ARBA" id="ARBA00007381"/>
    </source>
</evidence>
<dbReference type="InterPro" id="IPR005883">
    <property type="entry name" value="PilM"/>
</dbReference>
<evidence type="ECO:0000313" key="3">
    <source>
        <dbReference type="Proteomes" id="UP000178820"/>
    </source>
</evidence>